<dbReference type="RefSeq" id="WP_114810325.1">
    <property type="nucleotide sequence ID" value="NZ_CP139965.1"/>
</dbReference>
<sequence length="69" mass="7444">MTSWQITRVFAGIVILATLALGAPASPLFMSSGWFWVTAFVGANLLQSGLTQWCPMEIFLRKLGVRGGA</sequence>
<evidence type="ECO:0000313" key="2">
    <source>
        <dbReference type="EMBL" id="WQD80637.1"/>
    </source>
</evidence>
<feature type="domain" description="Inner membrane protein YgaP-like transmembrane" evidence="1">
    <location>
        <begin position="6"/>
        <end position="61"/>
    </location>
</feature>
<reference evidence="2 3" key="1">
    <citation type="submission" date="2023-12" db="EMBL/GenBank/DDBJ databases">
        <title>Genome sequencing and assembly of bacterial species from a model synthetic community.</title>
        <authorList>
            <person name="Hogle S.L."/>
        </authorList>
    </citation>
    <scope>NUCLEOTIDE SEQUENCE [LARGE SCALE GENOMIC DNA]</scope>
    <source>
        <strain evidence="2 3">HAMBI 2494</strain>
    </source>
</reference>
<dbReference type="EMBL" id="CP139965">
    <property type="protein sequence ID" value="WQD80637.1"/>
    <property type="molecule type" value="Genomic_DNA"/>
</dbReference>
<evidence type="ECO:0000259" key="1">
    <source>
        <dbReference type="Pfam" id="PF11127"/>
    </source>
</evidence>
<name>A0ABZ0WTB5_9BURK</name>
<organism evidence="2 3">
    <name type="scientific">Paraburkholderia kururiensis</name>
    <dbReference type="NCBI Taxonomy" id="984307"/>
    <lineage>
        <taxon>Bacteria</taxon>
        <taxon>Pseudomonadati</taxon>
        <taxon>Pseudomonadota</taxon>
        <taxon>Betaproteobacteria</taxon>
        <taxon>Burkholderiales</taxon>
        <taxon>Burkholderiaceae</taxon>
        <taxon>Paraburkholderia</taxon>
    </lineage>
</organism>
<dbReference type="Pfam" id="PF11127">
    <property type="entry name" value="YgaP-like_TM"/>
    <property type="match status" value="1"/>
</dbReference>
<proteinExistence type="predicted"/>
<accession>A0ABZ0WTB5</accession>
<evidence type="ECO:0000313" key="3">
    <source>
        <dbReference type="Proteomes" id="UP001325479"/>
    </source>
</evidence>
<keyword evidence="3" id="KW-1185">Reference proteome</keyword>
<gene>
    <name evidence="2" type="ORF">U0042_13645</name>
</gene>
<dbReference type="Gene3D" id="6.10.140.1340">
    <property type="match status" value="1"/>
</dbReference>
<protein>
    <submittedName>
        <fullName evidence="2">DUF2892 domain-containing protein</fullName>
    </submittedName>
</protein>
<dbReference type="InterPro" id="IPR021309">
    <property type="entry name" value="YgaP-like_TM"/>
</dbReference>
<dbReference type="Proteomes" id="UP001325479">
    <property type="component" value="Chromosome"/>
</dbReference>